<dbReference type="InterPro" id="IPR050266">
    <property type="entry name" value="AB_hydrolase_sf"/>
</dbReference>
<keyword evidence="2" id="KW-0378">Hydrolase</keyword>
<dbReference type="GO" id="GO:0006508">
    <property type="term" value="P:proteolysis"/>
    <property type="evidence" value="ECO:0007669"/>
    <property type="project" value="InterPro"/>
</dbReference>
<dbReference type="Pfam" id="PF00561">
    <property type="entry name" value="Abhydrolase_1"/>
    <property type="match status" value="1"/>
</dbReference>
<reference evidence="4 5" key="1">
    <citation type="submission" date="2015-05" db="EMBL/GenBank/DDBJ databases">
        <title>Whole genome sequence and identification of bacterial endophytes from Costus igneus.</title>
        <authorList>
            <person name="Lee Y.P."/>
            <person name="Gan H.M."/>
            <person name="Eng W."/>
            <person name="Wheatley M.S."/>
            <person name="Caraballo A."/>
            <person name="Polter S."/>
            <person name="Savka M.A."/>
            <person name="Hudson A.O."/>
        </authorList>
    </citation>
    <scope>NUCLEOTIDE SEQUENCE [LARGE SCALE GENOMIC DNA]</scope>
    <source>
        <strain evidence="4 5">RIT379</strain>
    </source>
</reference>
<dbReference type="EMBL" id="LDPH01000002">
    <property type="protein sequence ID" value="KLV28012.1"/>
    <property type="molecule type" value="Genomic_DNA"/>
</dbReference>
<name>A0A0J1IPY0_NIACI</name>
<proteinExistence type="inferred from homology"/>
<dbReference type="InterPro" id="IPR002410">
    <property type="entry name" value="Peptidase_S33"/>
</dbReference>
<sequence length="281" mass="32718">MYVKTSDGLQVYYEMSGNGDPCLYLHGGPGYWSKPFQLFAHGLLEKDLQMIYLDQRGCGRSEHCLSQDYSLNRLIMDLEELRISLGINKWYIMGHSFGGILAVNYAARFPEHTIGLILVNVTLNMYESFEYQINRGLEILQEQRNIFPSDPQEDYIELFYSILFKLIENGSYNHFQYTDIDKKKEVDRIDKELRTDPYFQKKVFSLKEYFHDFTELMKEIKKPTLIIAGTSDHAVGPNHHLTFPCKDAVVHYINGGHHPYIENQDAFKETVLSFVNDNKTV</sequence>
<evidence type="ECO:0000313" key="4">
    <source>
        <dbReference type="EMBL" id="KLV28012.1"/>
    </source>
</evidence>
<comment type="caution">
    <text evidence="4">The sequence shown here is derived from an EMBL/GenBank/DDBJ whole genome shotgun (WGS) entry which is preliminary data.</text>
</comment>
<dbReference type="GO" id="GO:0016020">
    <property type="term" value="C:membrane"/>
    <property type="evidence" value="ECO:0007669"/>
    <property type="project" value="TreeGrafter"/>
</dbReference>
<evidence type="ECO:0000259" key="3">
    <source>
        <dbReference type="Pfam" id="PF00561"/>
    </source>
</evidence>
<evidence type="ECO:0000256" key="2">
    <source>
        <dbReference type="ARBA" id="ARBA00022801"/>
    </source>
</evidence>
<dbReference type="SUPFAM" id="SSF53474">
    <property type="entry name" value="alpha/beta-Hydrolases"/>
    <property type="match status" value="1"/>
</dbReference>
<feature type="domain" description="AB hydrolase-1" evidence="3">
    <location>
        <begin position="23"/>
        <end position="263"/>
    </location>
</feature>
<accession>A0A0J1IPY0</accession>
<dbReference type="AlphaFoldDB" id="A0A0J1IPY0"/>
<dbReference type="InterPro" id="IPR000073">
    <property type="entry name" value="AB_hydrolase_1"/>
</dbReference>
<comment type="similarity">
    <text evidence="1">Belongs to the peptidase S33 family.</text>
</comment>
<evidence type="ECO:0000313" key="5">
    <source>
        <dbReference type="Proteomes" id="UP000036045"/>
    </source>
</evidence>
<keyword evidence="5" id="KW-1185">Reference proteome</keyword>
<dbReference type="PANTHER" id="PTHR43798:SF31">
    <property type="entry name" value="AB HYDROLASE SUPERFAMILY PROTEIN YCLE"/>
    <property type="match status" value="1"/>
</dbReference>
<dbReference type="PATRIC" id="fig|1397.4.peg.2038"/>
<dbReference type="PRINTS" id="PR00793">
    <property type="entry name" value="PROAMNOPTASE"/>
</dbReference>
<evidence type="ECO:0000256" key="1">
    <source>
        <dbReference type="ARBA" id="ARBA00010088"/>
    </source>
</evidence>
<dbReference type="Gene3D" id="3.40.50.1820">
    <property type="entry name" value="alpha/beta hydrolase"/>
    <property type="match status" value="1"/>
</dbReference>
<dbReference type="OrthoDB" id="9775557at2"/>
<protein>
    <recommendedName>
        <fullName evidence="3">AB hydrolase-1 domain-containing protein</fullName>
    </recommendedName>
</protein>
<dbReference type="GO" id="GO:0004177">
    <property type="term" value="F:aminopeptidase activity"/>
    <property type="evidence" value="ECO:0007669"/>
    <property type="project" value="UniProtKB-EC"/>
</dbReference>
<dbReference type="RefSeq" id="WP_047940565.1">
    <property type="nucleotide sequence ID" value="NZ_LDPH01000002.1"/>
</dbReference>
<dbReference type="PRINTS" id="PR00111">
    <property type="entry name" value="ABHYDROLASE"/>
</dbReference>
<dbReference type="PANTHER" id="PTHR43798">
    <property type="entry name" value="MONOACYLGLYCEROL LIPASE"/>
    <property type="match status" value="1"/>
</dbReference>
<organism evidence="4 5">
    <name type="scientific">Niallia circulans</name>
    <name type="common">Bacillus circulans</name>
    <dbReference type="NCBI Taxonomy" id="1397"/>
    <lineage>
        <taxon>Bacteria</taxon>
        <taxon>Bacillati</taxon>
        <taxon>Bacillota</taxon>
        <taxon>Bacilli</taxon>
        <taxon>Bacillales</taxon>
        <taxon>Bacillaceae</taxon>
        <taxon>Niallia</taxon>
    </lineage>
</organism>
<dbReference type="InterPro" id="IPR029058">
    <property type="entry name" value="AB_hydrolase_fold"/>
</dbReference>
<gene>
    <name evidence="4" type="ORF">ABW02_03770</name>
</gene>
<dbReference type="Proteomes" id="UP000036045">
    <property type="component" value="Unassembled WGS sequence"/>
</dbReference>